<evidence type="ECO:0000256" key="1">
    <source>
        <dbReference type="SAM" id="MobiDB-lite"/>
    </source>
</evidence>
<evidence type="ECO:0000313" key="2">
    <source>
        <dbReference type="EMBL" id="GFR06296.1"/>
    </source>
</evidence>
<protein>
    <submittedName>
        <fullName evidence="2">Uncharacterized protein</fullName>
    </submittedName>
</protein>
<gene>
    <name evidence="2" type="ORF">TNCT_243531</name>
</gene>
<name>A0A8X6LCZ9_TRICU</name>
<comment type="caution">
    <text evidence="2">The sequence shown here is derived from an EMBL/GenBank/DDBJ whole genome shotgun (WGS) entry which is preliminary data.</text>
</comment>
<keyword evidence="3" id="KW-1185">Reference proteome</keyword>
<evidence type="ECO:0000313" key="3">
    <source>
        <dbReference type="Proteomes" id="UP000887116"/>
    </source>
</evidence>
<reference evidence="2" key="1">
    <citation type="submission" date="2020-07" db="EMBL/GenBank/DDBJ databases">
        <title>Multicomponent nature underlies the extraordinary mechanical properties of spider dragline silk.</title>
        <authorList>
            <person name="Kono N."/>
            <person name="Nakamura H."/>
            <person name="Mori M."/>
            <person name="Yoshida Y."/>
            <person name="Ohtoshi R."/>
            <person name="Malay A.D."/>
            <person name="Moran D.A.P."/>
            <person name="Tomita M."/>
            <person name="Numata K."/>
            <person name="Arakawa K."/>
        </authorList>
    </citation>
    <scope>NUCLEOTIDE SEQUENCE</scope>
</reference>
<dbReference type="AlphaFoldDB" id="A0A8X6LCZ9"/>
<proteinExistence type="predicted"/>
<accession>A0A8X6LCZ9</accession>
<dbReference type="EMBL" id="BMAO01035827">
    <property type="protein sequence ID" value="GFR06296.1"/>
    <property type="molecule type" value="Genomic_DNA"/>
</dbReference>
<organism evidence="2 3">
    <name type="scientific">Trichonephila clavata</name>
    <name type="common">Joro spider</name>
    <name type="synonym">Nephila clavata</name>
    <dbReference type="NCBI Taxonomy" id="2740835"/>
    <lineage>
        <taxon>Eukaryota</taxon>
        <taxon>Metazoa</taxon>
        <taxon>Ecdysozoa</taxon>
        <taxon>Arthropoda</taxon>
        <taxon>Chelicerata</taxon>
        <taxon>Arachnida</taxon>
        <taxon>Araneae</taxon>
        <taxon>Araneomorphae</taxon>
        <taxon>Entelegynae</taxon>
        <taxon>Araneoidea</taxon>
        <taxon>Nephilidae</taxon>
        <taxon>Trichonephila</taxon>
    </lineage>
</organism>
<sequence length="117" mass="12780">MPKEQHNPDQPNRPPSGNSPGSNTCIQTAPACTSIVFFFALRPAAAFNGSHGEVDYAKEVSRARCPSNRFVQVKCRGHAHRCINRGGHKSGYDLWRGSPSSGLTPHSFRGSLDYLLN</sequence>
<feature type="region of interest" description="Disordered" evidence="1">
    <location>
        <begin position="1"/>
        <end position="25"/>
    </location>
</feature>
<dbReference type="Proteomes" id="UP000887116">
    <property type="component" value="Unassembled WGS sequence"/>
</dbReference>